<evidence type="ECO:0000259" key="1">
    <source>
        <dbReference type="PROSITE" id="PS50943"/>
    </source>
</evidence>
<dbReference type="Gene3D" id="1.10.260.40">
    <property type="entry name" value="lambda repressor-like DNA-binding domains"/>
    <property type="match status" value="1"/>
</dbReference>
<feature type="domain" description="HTH cro/C1-type" evidence="1">
    <location>
        <begin position="17"/>
        <end position="76"/>
    </location>
</feature>
<reference evidence="2" key="2">
    <citation type="submission" date="2021-04" db="EMBL/GenBank/DDBJ databases">
        <authorList>
            <person name="Gilroy R."/>
        </authorList>
    </citation>
    <scope>NUCLEOTIDE SEQUENCE</scope>
    <source>
        <strain evidence="2">CHK192-8294</strain>
    </source>
</reference>
<dbReference type="AlphaFoldDB" id="A0A9D2MLP5"/>
<dbReference type="Pfam" id="PF01381">
    <property type="entry name" value="HTH_3"/>
    <property type="match status" value="1"/>
</dbReference>
<dbReference type="Proteomes" id="UP000823921">
    <property type="component" value="Unassembled WGS sequence"/>
</dbReference>
<accession>A0A9D2MLP5</accession>
<reference evidence="2" key="1">
    <citation type="journal article" date="2021" name="PeerJ">
        <title>Extensive microbial diversity within the chicken gut microbiome revealed by metagenomics and culture.</title>
        <authorList>
            <person name="Gilroy R."/>
            <person name="Ravi A."/>
            <person name="Getino M."/>
            <person name="Pursley I."/>
            <person name="Horton D.L."/>
            <person name="Alikhan N.F."/>
            <person name="Baker D."/>
            <person name="Gharbi K."/>
            <person name="Hall N."/>
            <person name="Watson M."/>
            <person name="Adriaenssens E.M."/>
            <person name="Foster-Nyarko E."/>
            <person name="Jarju S."/>
            <person name="Secka A."/>
            <person name="Antonio M."/>
            <person name="Oren A."/>
            <person name="Chaudhuri R.R."/>
            <person name="La Ragione R."/>
            <person name="Hildebrand F."/>
            <person name="Pallen M.J."/>
        </authorList>
    </citation>
    <scope>NUCLEOTIDE SEQUENCE</scope>
    <source>
        <strain evidence="2">CHK192-8294</strain>
    </source>
</reference>
<dbReference type="InterPro" id="IPR010982">
    <property type="entry name" value="Lambda_DNA-bd_dom_sf"/>
</dbReference>
<dbReference type="GO" id="GO:0003677">
    <property type="term" value="F:DNA binding"/>
    <property type="evidence" value="ECO:0007669"/>
    <property type="project" value="InterPro"/>
</dbReference>
<dbReference type="EMBL" id="DWXO01000043">
    <property type="protein sequence ID" value="HJB80154.1"/>
    <property type="molecule type" value="Genomic_DNA"/>
</dbReference>
<evidence type="ECO:0000313" key="2">
    <source>
        <dbReference type="EMBL" id="HJB80154.1"/>
    </source>
</evidence>
<evidence type="ECO:0000313" key="3">
    <source>
        <dbReference type="Proteomes" id="UP000823921"/>
    </source>
</evidence>
<dbReference type="SUPFAM" id="SSF47413">
    <property type="entry name" value="lambda repressor-like DNA-binding domains"/>
    <property type="match status" value="1"/>
</dbReference>
<sequence>MARIIDGTAKNLVGEQVRALRIQRGMSQQALSDKLETMAIYVCRGSVSRIEDRQRTVTDIELYGLSQVLGVPISQLFDPDAQ</sequence>
<dbReference type="InterPro" id="IPR001387">
    <property type="entry name" value="Cro/C1-type_HTH"/>
</dbReference>
<dbReference type="SMART" id="SM00530">
    <property type="entry name" value="HTH_XRE"/>
    <property type="match status" value="1"/>
</dbReference>
<name>A0A9D2MLP5_9FIRM</name>
<dbReference type="CDD" id="cd00093">
    <property type="entry name" value="HTH_XRE"/>
    <property type="match status" value="1"/>
</dbReference>
<comment type="caution">
    <text evidence="2">The sequence shown here is derived from an EMBL/GenBank/DDBJ whole genome shotgun (WGS) entry which is preliminary data.</text>
</comment>
<proteinExistence type="predicted"/>
<dbReference type="PROSITE" id="PS50943">
    <property type="entry name" value="HTH_CROC1"/>
    <property type="match status" value="1"/>
</dbReference>
<protein>
    <submittedName>
        <fullName evidence="2">Helix-turn-helix domain-containing protein</fullName>
    </submittedName>
</protein>
<gene>
    <name evidence="2" type="ORF">H9712_04165</name>
</gene>
<organism evidence="2 3">
    <name type="scientific">Candidatus Flavonifractor intestinigallinarum</name>
    <dbReference type="NCBI Taxonomy" id="2838586"/>
    <lineage>
        <taxon>Bacteria</taxon>
        <taxon>Bacillati</taxon>
        <taxon>Bacillota</taxon>
        <taxon>Clostridia</taxon>
        <taxon>Eubacteriales</taxon>
        <taxon>Oscillospiraceae</taxon>
        <taxon>Flavonifractor</taxon>
    </lineage>
</organism>